<keyword evidence="4" id="KW-0804">Transcription</keyword>
<feature type="region of interest" description="Disordered" evidence="6">
    <location>
        <begin position="100"/>
        <end position="146"/>
    </location>
</feature>
<organism evidence="7 8">
    <name type="scientific">Oculimacula yallundae</name>
    <dbReference type="NCBI Taxonomy" id="86028"/>
    <lineage>
        <taxon>Eukaryota</taxon>
        <taxon>Fungi</taxon>
        <taxon>Dikarya</taxon>
        <taxon>Ascomycota</taxon>
        <taxon>Pezizomycotina</taxon>
        <taxon>Leotiomycetes</taxon>
        <taxon>Helotiales</taxon>
        <taxon>Ploettnerulaceae</taxon>
        <taxon>Oculimacula</taxon>
    </lineage>
</organism>
<comment type="caution">
    <text evidence="7">The sequence shown here is derived from an EMBL/GenBank/DDBJ whole genome shotgun (WGS) entry which is preliminary data.</text>
</comment>
<sequence>MSDVSIIRCGQCNKPFNKATTHRSDSAAHQQITTQLLSPEDPVTEDLLEDSIPSQVSLNNTFPLNQDFLDIGTGDQNWHLPEYDFEDFLHAQSFDDTVYHPFSTSPPTSDQTLRLQQQTISPSHPPPLSRQSIPASLSSTPRSLNLRSNIQSGTHRTATLLFHNLKSYPLMMLRQGTLPPFIHPKLTAFSGDGNENDNSKSDRMEPLTNCISLMHMIGSRVRGSRKLFWRNVKGECERLCGEILQLDNLELLAGMQALCIYILIRLDEGETEHNNLDSLMVKTVIVIATQLALQPYSPAQTNNQLGYTHEPAVEAESSWKQWLFEESRRRLAVVYRILNMLIYFAPSGLCTLQADLILAPLPASKGLWEAPNQASWNALTSTSGSETEFGLASDGELVKLQDGQRYCGNAVLLYKALGSCRAKSENEADGKIGWEEWCLGMDGFGGLVMLAATLVG</sequence>
<dbReference type="EMBL" id="JAZHXI010000016">
    <property type="protein sequence ID" value="KAL2062847.1"/>
    <property type="molecule type" value="Genomic_DNA"/>
</dbReference>
<accession>A0ABR4BZK4</accession>
<feature type="compositionally biased region" description="Polar residues" evidence="6">
    <location>
        <begin position="129"/>
        <end position="146"/>
    </location>
</feature>
<keyword evidence="2" id="KW-0862">Zinc</keyword>
<dbReference type="PANTHER" id="PTHR47660:SF3">
    <property type="entry name" value="FINGER DOMAIN PROTEIN, PUTATIVE (AFU_ORTHOLOGUE AFUA_4G03310)-RELATED"/>
    <property type="match status" value="1"/>
</dbReference>
<proteinExistence type="predicted"/>
<evidence type="ECO:0000256" key="6">
    <source>
        <dbReference type="SAM" id="MobiDB-lite"/>
    </source>
</evidence>
<evidence type="ECO:0008006" key="9">
    <source>
        <dbReference type="Google" id="ProtNLM"/>
    </source>
</evidence>
<gene>
    <name evidence="7" type="ORF">VTL71DRAFT_5919</name>
</gene>
<evidence type="ECO:0000256" key="4">
    <source>
        <dbReference type="ARBA" id="ARBA00023163"/>
    </source>
</evidence>
<dbReference type="Proteomes" id="UP001595075">
    <property type="component" value="Unassembled WGS sequence"/>
</dbReference>
<evidence type="ECO:0000313" key="7">
    <source>
        <dbReference type="EMBL" id="KAL2062847.1"/>
    </source>
</evidence>
<protein>
    <recommendedName>
        <fullName evidence="9">C2H2-type domain-containing protein</fullName>
    </recommendedName>
</protein>
<keyword evidence="3" id="KW-0805">Transcription regulation</keyword>
<keyword evidence="1" id="KW-0479">Metal-binding</keyword>
<dbReference type="PANTHER" id="PTHR47660">
    <property type="entry name" value="TRANSCRIPTION FACTOR WITH C2H2 AND ZN(2)-CYS(6) DNA BINDING DOMAIN (EUROFUNG)-RELATED-RELATED"/>
    <property type="match status" value="1"/>
</dbReference>
<evidence type="ECO:0000313" key="8">
    <source>
        <dbReference type="Proteomes" id="UP001595075"/>
    </source>
</evidence>
<reference evidence="7 8" key="1">
    <citation type="journal article" date="2024" name="Commun. Biol.">
        <title>Comparative genomic analysis of thermophilic fungi reveals convergent evolutionary adaptations and gene losses.</title>
        <authorList>
            <person name="Steindorff A.S."/>
            <person name="Aguilar-Pontes M.V."/>
            <person name="Robinson A.J."/>
            <person name="Andreopoulos B."/>
            <person name="LaButti K."/>
            <person name="Kuo A."/>
            <person name="Mondo S."/>
            <person name="Riley R."/>
            <person name="Otillar R."/>
            <person name="Haridas S."/>
            <person name="Lipzen A."/>
            <person name="Grimwood J."/>
            <person name="Schmutz J."/>
            <person name="Clum A."/>
            <person name="Reid I.D."/>
            <person name="Moisan M.C."/>
            <person name="Butler G."/>
            <person name="Nguyen T.T.M."/>
            <person name="Dewar K."/>
            <person name="Conant G."/>
            <person name="Drula E."/>
            <person name="Henrissat B."/>
            <person name="Hansel C."/>
            <person name="Singer S."/>
            <person name="Hutchinson M.I."/>
            <person name="de Vries R.P."/>
            <person name="Natvig D.O."/>
            <person name="Powell A.J."/>
            <person name="Tsang A."/>
            <person name="Grigoriev I.V."/>
        </authorList>
    </citation>
    <scope>NUCLEOTIDE SEQUENCE [LARGE SCALE GENOMIC DNA]</scope>
    <source>
        <strain evidence="7 8">CBS 494.80</strain>
    </source>
</reference>
<keyword evidence="5" id="KW-0539">Nucleus</keyword>
<feature type="compositionally biased region" description="Polar residues" evidence="6">
    <location>
        <begin position="102"/>
        <end position="122"/>
    </location>
</feature>
<name>A0ABR4BZK4_9HELO</name>
<evidence type="ECO:0000256" key="2">
    <source>
        <dbReference type="ARBA" id="ARBA00022833"/>
    </source>
</evidence>
<evidence type="ECO:0000256" key="1">
    <source>
        <dbReference type="ARBA" id="ARBA00022723"/>
    </source>
</evidence>
<keyword evidence="8" id="KW-1185">Reference proteome</keyword>
<evidence type="ECO:0000256" key="5">
    <source>
        <dbReference type="ARBA" id="ARBA00023242"/>
    </source>
</evidence>
<evidence type="ECO:0000256" key="3">
    <source>
        <dbReference type="ARBA" id="ARBA00023015"/>
    </source>
</evidence>